<feature type="domain" description="LytR/CpsA/Psr regulator C-terminal" evidence="2">
    <location>
        <begin position="97"/>
        <end position="182"/>
    </location>
</feature>
<evidence type="ECO:0000256" key="1">
    <source>
        <dbReference type="SAM" id="Phobius"/>
    </source>
</evidence>
<proteinExistence type="predicted"/>
<gene>
    <name evidence="3" type="ORF">GCM10009849_26940</name>
</gene>
<evidence type="ECO:0000313" key="4">
    <source>
        <dbReference type="Proteomes" id="UP001500432"/>
    </source>
</evidence>
<dbReference type="RefSeq" id="WP_344300278.1">
    <property type="nucleotide sequence ID" value="NZ_BAAAQW010000007.1"/>
</dbReference>
<name>A0ABN3BXL3_9MICC</name>
<evidence type="ECO:0000259" key="2">
    <source>
        <dbReference type="Pfam" id="PF13399"/>
    </source>
</evidence>
<dbReference type="Gene3D" id="3.30.70.2390">
    <property type="match status" value="1"/>
</dbReference>
<reference evidence="3 4" key="1">
    <citation type="journal article" date="2019" name="Int. J. Syst. Evol. Microbiol.">
        <title>The Global Catalogue of Microorganisms (GCM) 10K type strain sequencing project: providing services to taxonomists for standard genome sequencing and annotation.</title>
        <authorList>
            <consortium name="The Broad Institute Genomics Platform"/>
            <consortium name="The Broad Institute Genome Sequencing Center for Infectious Disease"/>
            <person name="Wu L."/>
            <person name="Ma J."/>
        </authorList>
    </citation>
    <scope>NUCLEOTIDE SEQUENCE [LARGE SCALE GENOMIC DNA]</scope>
    <source>
        <strain evidence="3 4">JCM 16034</strain>
    </source>
</reference>
<accession>A0ABN3BXL3</accession>
<feature type="transmembrane region" description="Helical" evidence="1">
    <location>
        <begin position="47"/>
        <end position="67"/>
    </location>
</feature>
<protein>
    <recommendedName>
        <fullName evidence="2">LytR/CpsA/Psr regulator C-terminal domain-containing protein</fullName>
    </recommendedName>
</protein>
<dbReference type="InterPro" id="IPR027381">
    <property type="entry name" value="LytR/CpsA/Psr_C"/>
</dbReference>
<dbReference type="Proteomes" id="UP001500432">
    <property type="component" value="Unassembled WGS sequence"/>
</dbReference>
<sequence length="212" mass="22718">MARKPKDPTVYHGHHVVNGRQLREQFREDPEALEDPSRMWRRVRHGVAVALLALIVVFGAGTAWAILSGYLTIPQPNAQPALPACPTGTYDYVPADQISVNVLNAASREGLARQVADQLAARKFVIKDVGNETYPTEAAAVIRGGIAGEAAAFTLQRNVPGSIYVRDGRSDASLDLILAPGYKALTDPALIDQTPGTITCDLPTSTATPPVR</sequence>
<dbReference type="Pfam" id="PF13399">
    <property type="entry name" value="LytR_C"/>
    <property type="match status" value="1"/>
</dbReference>
<keyword evidence="1" id="KW-0812">Transmembrane</keyword>
<evidence type="ECO:0000313" key="3">
    <source>
        <dbReference type="EMBL" id="GAA2201658.1"/>
    </source>
</evidence>
<dbReference type="EMBL" id="BAAAQW010000007">
    <property type="protein sequence ID" value="GAA2201658.1"/>
    <property type="molecule type" value="Genomic_DNA"/>
</dbReference>
<organism evidence="3 4">
    <name type="scientific">Sinomonas flava</name>
    <dbReference type="NCBI Taxonomy" id="496857"/>
    <lineage>
        <taxon>Bacteria</taxon>
        <taxon>Bacillati</taxon>
        <taxon>Actinomycetota</taxon>
        <taxon>Actinomycetes</taxon>
        <taxon>Micrococcales</taxon>
        <taxon>Micrococcaceae</taxon>
        <taxon>Sinomonas</taxon>
    </lineage>
</organism>
<keyword evidence="4" id="KW-1185">Reference proteome</keyword>
<keyword evidence="1" id="KW-1133">Transmembrane helix</keyword>
<comment type="caution">
    <text evidence="3">The sequence shown here is derived from an EMBL/GenBank/DDBJ whole genome shotgun (WGS) entry which is preliminary data.</text>
</comment>
<keyword evidence="1" id="KW-0472">Membrane</keyword>